<feature type="transmembrane region" description="Helical" evidence="7">
    <location>
        <begin position="181"/>
        <end position="202"/>
    </location>
</feature>
<dbReference type="PANTHER" id="PTHR40277:SF1">
    <property type="entry name" value="BLL5419 PROTEIN"/>
    <property type="match status" value="1"/>
</dbReference>
<dbReference type="InterPro" id="IPR022791">
    <property type="entry name" value="L-PG_synthase/AglD"/>
</dbReference>
<evidence type="ECO:0000313" key="8">
    <source>
        <dbReference type="EMBL" id="QAU46442.1"/>
    </source>
</evidence>
<dbReference type="NCBIfam" id="TIGR00374">
    <property type="entry name" value="flippase-like domain"/>
    <property type="match status" value="1"/>
</dbReference>
<keyword evidence="5 7" id="KW-0472">Membrane</keyword>
<evidence type="ECO:0000256" key="7">
    <source>
        <dbReference type="SAM" id="Phobius"/>
    </source>
</evidence>
<evidence type="ECO:0000256" key="5">
    <source>
        <dbReference type="ARBA" id="ARBA00023136"/>
    </source>
</evidence>
<comment type="subcellular location">
    <subcellularLocation>
        <location evidence="1">Cell membrane</location>
        <topology evidence="1">Multi-pass membrane protein</topology>
    </subcellularLocation>
</comment>
<evidence type="ECO:0000313" key="9">
    <source>
        <dbReference type="EMBL" id="RXH09492.1"/>
    </source>
</evidence>
<accession>A0AAE5X047</accession>
<reference evidence="9 11" key="2">
    <citation type="submission" date="2018-10" db="EMBL/GenBank/DDBJ databases">
        <title>Bradyrhizobium sp. nov., effective nodules isolated from peanut in China.</title>
        <authorList>
            <person name="Li Y."/>
        </authorList>
    </citation>
    <scope>NUCLEOTIDE SEQUENCE [LARGE SCALE GENOMIC DNA]</scope>
    <source>
        <strain evidence="9 11">CCBAU 53426</strain>
    </source>
</reference>
<dbReference type="PANTHER" id="PTHR40277">
    <property type="entry name" value="BLL5419 PROTEIN"/>
    <property type="match status" value="1"/>
</dbReference>
<feature type="region of interest" description="Disordered" evidence="6">
    <location>
        <begin position="327"/>
        <end position="346"/>
    </location>
</feature>
<keyword evidence="11" id="KW-1185">Reference proteome</keyword>
<sequence length="346" mass="36536">MQSRFKQAILFSVKLLLSIAVLAYIARGLNLRQLRMHLLSVDPAMFVLALVLIFSQTFVLNGRWELIMRALGVSLDWLAGWRILMISMWFNQVLPSSVGGDAVRMWLLRQRGVQWPEAVKGVAADRFTALIGLIALMVVGLPVLMLRVSNQAAILAIGALTVAGVAGTLVLLTLDRLPKRLIALPAIASFVRFGALVRFLLLQFERRGALFGSALLIHLVTAAACYALARGVGAQLSPLEAGILIPPVVLLTAVPISISGWGVREGAMVACLGLAGVPSEQALSVSLLLGAISVLIGLVGGVIWLASPERGSYSADKAAKAANDNAVADASPGFGPGQGEQASSHP</sequence>
<feature type="transmembrane region" description="Helical" evidence="7">
    <location>
        <begin position="241"/>
        <end position="263"/>
    </location>
</feature>
<feature type="transmembrane region" description="Helical" evidence="7">
    <location>
        <begin position="38"/>
        <end position="59"/>
    </location>
</feature>
<dbReference type="GO" id="GO:0005886">
    <property type="term" value="C:plasma membrane"/>
    <property type="evidence" value="ECO:0007669"/>
    <property type="project" value="UniProtKB-SubCell"/>
</dbReference>
<organism evidence="8 10">
    <name type="scientific">Bradyrhizobium guangzhouense</name>
    <dbReference type="NCBI Taxonomy" id="1325095"/>
    <lineage>
        <taxon>Bacteria</taxon>
        <taxon>Pseudomonadati</taxon>
        <taxon>Pseudomonadota</taxon>
        <taxon>Alphaproteobacteria</taxon>
        <taxon>Hyphomicrobiales</taxon>
        <taxon>Nitrobacteraceae</taxon>
        <taxon>Bradyrhizobium</taxon>
    </lineage>
</organism>
<reference evidence="8 10" key="1">
    <citation type="submission" date="2018-06" db="EMBL/GenBank/DDBJ databases">
        <title>Comparative genomics of rhizobia nodulating Arachis hypogaea in China.</title>
        <authorList>
            <person name="Li Y."/>
        </authorList>
    </citation>
    <scope>NUCLEOTIDE SEQUENCE [LARGE SCALE GENOMIC DNA]</scope>
    <source>
        <strain evidence="8 10">CCBAU 51670</strain>
    </source>
</reference>
<protein>
    <submittedName>
        <fullName evidence="8">UPF0104 family protein</fullName>
    </submittedName>
</protein>
<evidence type="ECO:0000256" key="1">
    <source>
        <dbReference type="ARBA" id="ARBA00004651"/>
    </source>
</evidence>
<dbReference type="AlphaFoldDB" id="A0AAE5X047"/>
<keyword evidence="3 7" id="KW-0812">Transmembrane</keyword>
<proteinExistence type="predicted"/>
<evidence type="ECO:0000256" key="4">
    <source>
        <dbReference type="ARBA" id="ARBA00022989"/>
    </source>
</evidence>
<keyword evidence="2" id="KW-1003">Cell membrane</keyword>
<gene>
    <name evidence="9" type="ORF">EAS56_26200</name>
    <name evidence="8" type="ORF">XH91_14440</name>
</gene>
<evidence type="ECO:0000256" key="3">
    <source>
        <dbReference type="ARBA" id="ARBA00022692"/>
    </source>
</evidence>
<feature type="transmembrane region" description="Helical" evidence="7">
    <location>
        <begin position="127"/>
        <end position="146"/>
    </location>
</feature>
<dbReference type="KEGG" id="bgz:XH91_14440"/>
<dbReference type="Pfam" id="PF03706">
    <property type="entry name" value="LPG_synthase_TM"/>
    <property type="match status" value="1"/>
</dbReference>
<dbReference type="EMBL" id="RDQZ01000025">
    <property type="protein sequence ID" value="RXH09492.1"/>
    <property type="molecule type" value="Genomic_DNA"/>
</dbReference>
<evidence type="ECO:0000313" key="10">
    <source>
        <dbReference type="Proteomes" id="UP000288972"/>
    </source>
</evidence>
<feature type="transmembrane region" description="Helical" evidence="7">
    <location>
        <begin position="283"/>
        <end position="306"/>
    </location>
</feature>
<evidence type="ECO:0000313" key="11">
    <source>
        <dbReference type="Proteomes" id="UP000290401"/>
    </source>
</evidence>
<evidence type="ECO:0000256" key="6">
    <source>
        <dbReference type="SAM" id="MobiDB-lite"/>
    </source>
</evidence>
<evidence type="ECO:0000256" key="2">
    <source>
        <dbReference type="ARBA" id="ARBA00022475"/>
    </source>
</evidence>
<name>A0AAE5X047_9BRAD</name>
<feature type="transmembrane region" description="Helical" evidence="7">
    <location>
        <begin position="79"/>
        <end position="107"/>
    </location>
</feature>
<dbReference type="RefSeq" id="WP_128951208.1">
    <property type="nucleotide sequence ID" value="NZ_CP030053.1"/>
</dbReference>
<feature type="transmembrane region" description="Helical" evidence="7">
    <location>
        <begin position="6"/>
        <end position="26"/>
    </location>
</feature>
<keyword evidence="4 7" id="KW-1133">Transmembrane helix</keyword>
<feature type="transmembrane region" description="Helical" evidence="7">
    <location>
        <begin position="152"/>
        <end position="174"/>
    </location>
</feature>
<feature type="transmembrane region" description="Helical" evidence="7">
    <location>
        <begin position="208"/>
        <end position="229"/>
    </location>
</feature>
<dbReference type="Proteomes" id="UP000288972">
    <property type="component" value="Chromosome"/>
</dbReference>
<dbReference type="Proteomes" id="UP000290401">
    <property type="component" value="Unassembled WGS sequence"/>
</dbReference>
<dbReference type="EMBL" id="CP030053">
    <property type="protein sequence ID" value="QAU46442.1"/>
    <property type="molecule type" value="Genomic_DNA"/>
</dbReference>